<dbReference type="EMBL" id="CP002345">
    <property type="protein sequence ID" value="ADQ79135.1"/>
    <property type="molecule type" value="Genomic_DNA"/>
</dbReference>
<dbReference type="GO" id="GO:0004040">
    <property type="term" value="F:amidase activity"/>
    <property type="evidence" value="ECO:0007669"/>
    <property type="project" value="InterPro"/>
</dbReference>
<dbReference type="SUPFAM" id="SSF54106">
    <property type="entry name" value="LysM domain"/>
    <property type="match status" value="1"/>
</dbReference>
<dbReference type="PROSITE" id="PS51782">
    <property type="entry name" value="LYSM"/>
    <property type="match status" value="2"/>
</dbReference>
<dbReference type="KEGG" id="ppn:Palpr_0985"/>
<gene>
    <name evidence="6" type="ordered locus">Palpr_0985</name>
</gene>
<name>E4T341_PALPW</name>
<keyword evidence="1" id="KW-0929">Antimicrobial</keyword>
<feature type="domain" description="LysM" evidence="5">
    <location>
        <begin position="273"/>
        <end position="317"/>
    </location>
</feature>
<proteinExistence type="predicted"/>
<dbReference type="GO" id="GO:0031640">
    <property type="term" value="P:killing of cells of another organism"/>
    <property type="evidence" value="ECO:0007669"/>
    <property type="project" value="UniProtKB-KW"/>
</dbReference>
<dbReference type="InterPro" id="IPR018392">
    <property type="entry name" value="LysM"/>
</dbReference>
<dbReference type="InterPro" id="IPR002901">
    <property type="entry name" value="MGlyc_endo_b_GlcNAc-like_dom"/>
</dbReference>
<dbReference type="GO" id="GO:0042742">
    <property type="term" value="P:defense response to bacterium"/>
    <property type="evidence" value="ECO:0007669"/>
    <property type="project" value="UniProtKB-KW"/>
</dbReference>
<dbReference type="AlphaFoldDB" id="E4T341"/>
<organism evidence="6 7">
    <name type="scientific">Paludibacter propionicigenes (strain DSM 17365 / JCM 13257 / WB4)</name>
    <dbReference type="NCBI Taxonomy" id="694427"/>
    <lineage>
        <taxon>Bacteria</taxon>
        <taxon>Pseudomonadati</taxon>
        <taxon>Bacteroidota</taxon>
        <taxon>Bacteroidia</taxon>
        <taxon>Bacteroidales</taxon>
        <taxon>Paludibacteraceae</taxon>
        <taxon>Paludibacter</taxon>
    </lineage>
</organism>
<dbReference type="HOGENOM" id="CLU_013771_1_1_10"/>
<reference evidence="6 7" key="2">
    <citation type="journal article" date="2011" name="Stand. Genomic Sci.">
        <title>Complete genome sequence of Paludibacter propionicigenes type strain (WB4).</title>
        <authorList>
            <person name="Gronow S."/>
            <person name="Munk C."/>
            <person name="Lapidus A."/>
            <person name="Nolan M."/>
            <person name="Lucas S."/>
            <person name="Hammon N."/>
            <person name="Deshpande S."/>
            <person name="Cheng J.F."/>
            <person name="Tapia R."/>
            <person name="Han C."/>
            <person name="Goodwin L."/>
            <person name="Pitluck S."/>
            <person name="Liolios K."/>
            <person name="Ivanova N."/>
            <person name="Mavromatis K."/>
            <person name="Mikhailova N."/>
            <person name="Pati A."/>
            <person name="Chen A."/>
            <person name="Palaniappan K."/>
            <person name="Land M."/>
            <person name="Hauser L."/>
            <person name="Chang Y.J."/>
            <person name="Jeffries C.D."/>
            <person name="Brambilla E."/>
            <person name="Rohde M."/>
            <person name="Goker M."/>
            <person name="Detter J.C."/>
            <person name="Woyke T."/>
            <person name="Bristow J."/>
            <person name="Eisen J.A."/>
            <person name="Markowitz V."/>
            <person name="Hugenholtz P."/>
            <person name="Kyrpides N.C."/>
            <person name="Klenk H.P."/>
        </authorList>
    </citation>
    <scope>NUCLEOTIDE SEQUENCE [LARGE SCALE GENOMIC DNA]</scope>
    <source>
        <strain evidence="7">DSM 17365 / JCM 13257 / WB4</strain>
    </source>
</reference>
<sequence length="318" mass="35881">MKLSIKPQILVIFLSVSLFAVSQSKSRAYLDYIDQYHQLAERQQREHGIPASIILAQGLLESGAGQSTFAKESNNHFGIKCSDWTGDKYYHDDETKNECFRKYNQVLESYEDHSLFLKKRSRYAFLFSLNPTDYEGWAQGLKKAGYATDPAYAYKLISIIENYELHQYDLVGSSSAGFAESRRADDKSDNTVQTRGASMGVINAVTIHTVVKVNKVKFVTSVGGDTYATIANEFNMTENRLRGFNEVNSTVVLKPGMRVFIEMKRNKAPKENNNHTVTAGESMYSISQDYGMKVVSLYKLNNMSFTDGVRLGQVLVLR</sequence>
<dbReference type="SMART" id="SM00047">
    <property type="entry name" value="LYZ2"/>
    <property type="match status" value="1"/>
</dbReference>
<dbReference type="SMART" id="SM00257">
    <property type="entry name" value="LysM"/>
    <property type="match status" value="2"/>
</dbReference>
<dbReference type="OrthoDB" id="977752at2"/>
<protein>
    <recommendedName>
        <fullName evidence="4">Peptidoglycan hydrolase</fullName>
    </recommendedName>
</protein>
<dbReference type="PANTHER" id="PTHR33308:SF9">
    <property type="entry name" value="PEPTIDOGLYCAN HYDROLASE FLGJ"/>
    <property type="match status" value="1"/>
</dbReference>
<evidence type="ECO:0000256" key="1">
    <source>
        <dbReference type="ARBA" id="ARBA00022529"/>
    </source>
</evidence>
<evidence type="ECO:0000256" key="3">
    <source>
        <dbReference type="ARBA" id="ARBA00022801"/>
    </source>
</evidence>
<evidence type="ECO:0000256" key="4">
    <source>
        <dbReference type="ARBA" id="ARBA00032108"/>
    </source>
</evidence>
<evidence type="ECO:0000313" key="6">
    <source>
        <dbReference type="EMBL" id="ADQ79135.1"/>
    </source>
</evidence>
<dbReference type="CAZy" id="GH73">
    <property type="family name" value="Glycoside Hydrolase Family 73"/>
</dbReference>
<keyword evidence="2" id="KW-0081">Bacteriolytic enzyme</keyword>
<dbReference type="RefSeq" id="WP_013444504.1">
    <property type="nucleotide sequence ID" value="NC_014734.1"/>
</dbReference>
<keyword evidence="7" id="KW-1185">Reference proteome</keyword>
<dbReference type="Pfam" id="PF01476">
    <property type="entry name" value="LysM"/>
    <property type="match status" value="2"/>
</dbReference>
<dbReference type="InterPro" id="IPR051056">
    <property type="entry name" value="Glycosyl_Hydrolase_73"/>
</dbReference>
<dbReference type="Proteomes" id="UP000008718">
    <property type="component" value="Chromosome"/>
</dbReference>
<evidence type="ECO:0000256" key="2">
    <source>
        <dbReference type="ARBA" id="ARBA00022638"/>
    </source>
</evidence>
<dbReference type="Gene3D" id="1.10.530.10">
    <property type="match status" value="1"/>
</dbReference>
<evidence type="ECO:0000259" key="5">
    <source>
        <dbReference type="PROSITE" id="PS51782"/>
    </source>
</evidence>
<dbReference type="Pfam" id="PF01832">
    <property type="entry name" value="Glucosaminidase"/>
    <property type="match status" value="1"/>
</dbReference>
<feature type="domain" description="LysM" evidence="5">
    <location>
        <begin position="217"/>
        <end position="261"/>
    </location>
</feature>
<dbReference type="eggNOG" id="COG1388">
    <property type="taxonomic scope" value="Bacteria"/>
</dbReference>
<keyword evidence="3" id="KW-0378">Hydrolase</keyword>
<dbReference type="InterPro" id="IPR036779">
    <property type="entry name" value="LysM_dom_sf"/>
</dbReference>
<dbReference type="CAZy" id="CBM50">
    <property type="family name" value="Carbohydrate-Binding Module Family 50"/>
</dbReference>
<reference key="1">
    <citation type="submission" date="2010-11" db="EMBL/GenBank/DDBJ databases">
        <title>The complete genome of Paludibacter propionicigenes DSM 17365.</title>
        <authorList>
            <consortium name="US DOE Joint Genome Institute (JGI-PGF)"/>
            <person name="Lucas S."/>
            <person name="Copeland A."/>
            <person name="Lapidus A."/>
            <person name="Bruce D."/>
            <person name="Goodwin L."/>
            <person name="Pitluck S."/>
            <person name="Kyrpides N."/>
            <person name="Mavromatis K."/>
            <person name="Ivanova N."/>
            <person name="Munk A.C."/>
            <person name="Brettin T."/>
            <person name="Detter J.C."/>
            <person name="Han C."/>
            <person name="Tapia R."/>
            <person name="Land M."/>
            <person name="Hauser L."/>
            <person name="Markowitz V."/>
            <person name="Cheng J.-F."/>
            <person name="Hugenholtz P."/>
            <person name="Woyke T."/>
            <person name="Wu D."/>
            <person name="Gronow S."/>
            <person name="Wellnitz S."/>
            <person name="Brambilla E."/>
            <person name="Klenk H.-P."/>
            <person name="Eisen J.A."/>
        </authorList>
    </citation>
    <scope>NUCLEOTIDE SEQUENCE</scope>
    <source>
        <strain>WB4</strain>
    </source>
</reference>
<dbReference type="Gene3D" id="3.10.350.10">
    <property type="entry name" value="LysM domain"/>
    <property type="match status" value="1"/>
</dbReference>
<dbReference type="eggNOG" id="COG1705">
    <property type="taxonomic scope" value="Bacteria"/>
</dbReference>
<accession>E4T341</accession>
<dbReference type="CDD" id="cd00118">
    <property type="entry name" value="LysM"/>
    <property type="match status" value="2"/>
</dbReference>
<dbReference type="STRING" id="694427.Palpr_0985"/>
<evidence type="ECO:0000313" key="7">
    <source>
        <dbReference type="Proteomes" id="UP000008718"/>
    </source>
</evidence>
<dbReference type="PANTHER" id="PTHR33308">
    <property type="entry name" value="PEPTIDOGLYCAN HYDROLASE FLGJ"/>
    <property type="match status" value="1"/>
</dbReference>